<sequence>MFVLLLASCGKWLDVTSKSEVDIDDMYDAAEGYYNSVTGVYINMGDANLYGGYVALTALEPLTGQYTVSANNEKRRKWAAYDYANDDSKKVIDDLWLTMYNNIFNANLVIDKLRHEERTLFEEGVREIMLAEMLAMRAYMYFDLVRMFNEPYAVNAESNNVPWKTSWDATIGERHTSERLLAQLMDELAEAKSLLETRDPIVVARKSADPYVSYDRTKRMNYYAVCALRARIALYTGDYATAYDEAKTVVGSEKFRFITAPEIAETDSYGEELRSNRVFTPELVFALDNDRITASARAYYEGLSEDIVTSPNCYEAGDLRLNAWLAYNSMNKINLIKYKRSSLAADSYKYPKACTPMLKLSEMYLIAEEAVMNAPQLDPAPLSYINALKRHRGIAELDASTSADVLRTALTREYICDFKGEGQLFFYYKRLNMDRVDNGNYNGNTIAIAPQAYTFPRPDNENDFGN</sequence>
<dbReference type="Proteomes" id="UP000183253">
    <property type="component" value="Unassembled WGS sequence"/>
</dbReference>
<dbReference type="RefSeq" id="WP_010261454.1">
    <property type="nucleotide sequence ID" value="NZ_CAEG01000010.1"/>
</dbReference>
<name>A0A1H4AU60_9BACT</name>
<dbReference type="STRING" id="1033731.SAMN05444145_103120"/>
<accession>A0A1H4AU60</accession>
<dbReference type="AlphaFoldDB" id="A0A1H4AU60"/>
<evidence type="ECO:0000313" key="2">
    <source>
        <dbReference type="EMBL" id="SEA39328.1"/>
    </source>
</evidence>
<protein>
    <submittedName>
        <fullName evidence="2">SusD family protein</fullName>
    </submittedName>
</protein>
<dbReference type="SUPFAM" id="SSF48452">
    <property type="entry name" value="TPR-like"/>
    <property type="match status" value="1"/>
</dbReference>
<dbReference type="Pfam" id="PF14322">
    <property type="entry name" value="SusD-like_3"/>
    <property type="match status" value="1"/>
</dbReference>
<dbReference type="InterPro" id="IPR011990">
    <property type="entry name" value="TPR-like_helical_dom_sf"/>
</dbReference>
<keyword evidence="3" id="KW-1185">Reference proteome</keyword>
<evidence type="ECO:0000313" key="3">
    <source>
        <dbReference type="Proteomes" id="UP000183253"/>
    </source>
</evidence>
<dbReference type="EMBL" id="FNRI01000003">
    <property type="protein sequence ID" value="SEA39328.1"/>
    <property type="molecule type" value="Genomic_DNA"/>
</dbReference>
<reference evidence="2 3" key="1">
    <citation type="submission" date="2016-10" db="EMBL/GenBank/DDBJ databases">
        <authorList>
            <person name="de Groot N.N."/>
        </authorList>
    </citation>
    <scope>NUCLEOTIDE SEQUENCE [LARGE SCALE GENOMIC DNA]</scope>
    <source>
        <strain evidence="2 3">DSM 25383</strain>
    </source>
</reference>
<gene>
    <name evidence="2" type="ORF">SAMN05444145_103120</name>
</gene>
<evidence type="ECO:0000259" key="1">
    <source>
        <dbReference type="Pfam" id="PF14322"/>
    </source>
</evidence>
<dbReference type="Gene3D" id="1.25.40.390">
    <property type="match status" value="1"/>
</dbReference>
<dbReference type="OrthoDB" id="727588at2"/>
<proteinExistence type="predicted"/>
<organism evidence="2 3">
    <name type="scientific">Alistipes timonensis JC136</name>
    <dbReference type="NCBI Taxonomy" id="1033731"/>
    <lineage>
        <taxon>Bacteria</taxon>
        <taxon>Pseudomonadati</taxon>
        <taxon>Bacteroidota</taxon>
        <taxon>Bacteroidia</taxon>
        <taxon>Bacteroidales</taxon>
        <taxon>Rikenellaceae</taxon>
        <taxon>Alistipes</taxon>
    </lineage>
</organism>
<dbReference type="GO" id="GO:0009279">
    <property type="term" value="C:cell outer membrane"/>
    <property type="evidence" value="ECO:0007669"/>
    <property type="project" value="UniProtKB-SubCell"/>
</dbReference>
<dbReference type="InterPro" id="IPR033985">
    <property type="entry name" value="SusD-like_N"/>
</dbReference>
<feature type="domain" description="SusD-like N-terminal" evidence="1">
    <location>
        <begin position="11"/>
        <end position="197"/>
    </location>
</feature>